<keyword evidence="4" id="KW-0509">mRNA transport</keyword>
<comment type="caution">
    <text evidence="8">The sequence shown here is derived from an EMBL/GenBank/DDBJ whole genome shotgun (WGS) entry which is preliminary data.</text>
</comment>
<evidence type="ECO:0000313" key="8">
    <source>
        <dbReference type="EMBL" id="OWK02342.1"/>
    </source>
</evidence>
<dbReference type="GO" id="GO:0036228">
    <property type="term" value="P:protein localization to nuclear inner membrane"/>
    <property type="evidence" value="ECO:0007669"/>
    <property type="project" value="TreeGrafter"/>
</dbReference>
<feature type="domain" description="Nucleoporin Nup133/Nup155-like C-terminal" evidence="7">
    <location>
        <begin position="3"/>
        <end position="338"/>
    </location>
</feature>
<dbReference type="FunFam" id="1.25.40.440:FF:000001">
    <property type="entry name" value="Nuclear pore complex subunit"/>
    <property type="match status" value="1"/>
</dbReference>
<comment type="similarity">
    <text evidence="2">Belongs to the non-repetitive/WGA-negative nucleoporin family.</text>
</comment>
<evidence type="ECO:0000256" key="5">
    <source>
        <dbReference type="ARBA" id="ARBA00023242"/>
    </source>
</evidence>
<dbReference type="Pfam" id="PF03177">
    <property type="entry name" value="Nucleoporin_C"/>
    <property type="match status" value="1"/>
</dbReference>
<name>A0A212C8R2_CEREH</name>
<dbReference type="GO" id="GO:0017056">
    <property type="term" value="F:structural constituent of nuclear pore"/>
    <property type="evidence" value="ECO:0007669"/>
    <property type="project" value="InterPro"/>
</dbReference>
<evidence type="ECO:0000256" key="1">
    <source>
        <dbReference type="ARBA" id="ARBA00004567"/>
    </source>
</evidence>
<protein>
    <submittedName>
        <fullName evidence="8">NUP155</fullName>
    </submittedName>
</protein>
<keyword evidence="5" id="KW-0539">Nucleus</keyword>
<dbReference type="GO" id="GO:0000972">
    <property type="term" value="P:transcription-dependent tethering of RNA polymerase II gene DNA at nuclear periphery"/>
    <property type="evidence" value="ECO:0007669"/>
    <property type="project" value="TreeGrafter"/>
</dbReference>
<keyword evidence="3" id="KW-0813">Transport</keyword>
<dbReference type="OrthoDB" id="338970at2759"/>
<evidence type="ECO:0000259" key="7">
    <source>
        <dbReference type="Pfam" id="PF03177"/>
    </source>
</evidence>
<dbReference type="Gene3D" id="1.20.58.1780">
    <property type="match status" value="1"/>
</dbReference>
<dbReference type="PANTHER" id="PTHR10350">
    <property type="entry name" value="NUCLEAR PORE COMPLEX PROTEIN NUP155"/>
    <property type="match status" value="1"/>
</dbReference>
<proteinExistence type="inferred from homology"/>
<accession>A0A212C8R2</accession>
<keyword evidence="4" id="KW-0811">Translocation</keyword>
<dbReference type="FunFam" id="1.25.40.450:FF:000001">
    <property type="entry name" value="Nuclear pore complex protein"/>
    <property type="match status" value="1"/>
</dbReference>
<evidence type="ECO:0000313" key="9">
    <source>
        <dbReference type="Proteomes" id="UP000242450"/>
    </source>
</evidence>
<keyword evidence="9" id="KW-1185">Reference proteome</keyword>
<dbReference type="InterPro" id="IPR042533">
    <property type="entry name" value="Nucleoporin_Nup155_C_1"/>
</dbReference>
<evidence type="ECO:0000256" key="3">
    <source>
        <dbReference type="ARBA" id="ARBA00022448"/>
    </source>
</evidence>
<reference evidence="8 9" key="1">
    <citation type="journal article" date="2018" name="Mol. Genet. Genomics">
        <title>The red deer Cervus elaphus genome CerEla1.0: sequencing, annotating, genes, and chromosomes.</title>
        <authorList>
            <person name="Bana N.A."/>
            <person name="Nyiri A."/>
            <person name="Nagy J."/>
            <person name="Frank K."/>
            <person name="Nagy T."/>
            <person name="Steger V."/>
            <person name="Schiller M."/>
            <person name="Lakatos P."/>
            <person name="Sugar L."/>
            <person name="Horn P."/>
            <person name="Barta E."/>
            <person name="Orosz L."/>
        </authorList>
    </citation>
    <scope>NUCLEOTIDE SEQUENCE [LARGE SCALE GENOMIC DNA]</scope>
    <source>
        <strain evidence="8">Hungarian</strain>
    </source>
</reference>
<feature type="region of interest" description="Disordered" evidence="6">
    <location>
        <begin position="173"/>
        <end position="200"/>
    </location>
</feature>
<dbReference type="InterPro" id="IPR004870">
    <property type="entry name" value="Nucleoporin_Nup155"/>
</dbReference>
<dbReference type="Gene3D" id="1.25.40.440">
    <property type="entry name" value="Nucleoporin, helical domain, central subdomain"/>
    <property type="match status" value="1"/>
</dbReference>
<comment type="subcellular location">
    <subcellularLocation>
        <location evidence="1">Nucleus</location>
        <location evidence="1">Nuclear pore complex</location>
    </subcellularLocation>
</comment>
<dbReference type="GO" id="GO:0044611">
    <property type="term" value="C:nuclear pore inner ring"/>
    <property type="evidence" value="ECO:0007669"/>
    <property type="project" value="TreeGrafter"/>
</dbReference>
<dbReference type="AlphaFoldDB" id="A0A212C8R2"/>
<organism evidence="8 9">
    <name type="scientific">Cervus elaphus hippelaphus</name>
    <name type="common">European red deer</name>
    <dbReference type="NCBI Taxonomy" id="46360"/>
    <lineage>
        <taxon>Eukaryota</taxon>
        <taxon>Metazoa</taxon>
        <taxon>Chordata</taxon>
        <taxon>Craniata</taxon>
        <taxon>Vertebrata</taxon>
        <taxon>Euteleostomi</taxon>
        <taxon>Mammalia</taxon>
        <taxon>Eutheria</taxon>
        <taxon>Laurasiatheria</taxon>
        <taxon>Artiodactyla</taxon>
        <taxon>Ruminantia</taxon>
        <taxon>Pecora</taxon>
        <taxon>Cervidae</taxon>
        <taxon>Cervinae</taxon>
        <taxon>Cervus</taxon>
    </lineage>
</organism>
<evidence type="ECO:0000256" key="2">
    <source>
        <dbReference type="ARBA" id="ARBA00007373"/>
    </source>
</evidence>
<dbReference type="Proteomes" id="UP000242450">
    <property type="component" value="Chromosome 25"/>
</dbReference>
<dbReference type="GO" id="GO:0006606">
    <property type="term" value="P:protein import into nucleus"/>
    <property type="evidence" value="ECO:0007669"/>
    <property type="project" value="TreeGrafter"/>
</dbReference>
<dbReference type="InterPro" id="IPR042537">
    <property type="entry name" value="Nucleoporin_Nup155_C_2"/>
</dbReference>
<dbReference type="EMBL" id="MKHE01000025">
    <property type="protein sequence ID" value="OWK02342.1"/>
    <property type="molecule type" value="Genomic_DNA"/>
</dbReference>
<keyword evidence="4" id="KW-0653">Protein transport</keyword>
<dbReference type="InterPro" id="IPR007187">
    <property type="entry name" value="Nucleoporin_Nup133/Nup155_C"/>
</dbReference>
<feature type="non-terminal residue" evidence="8">
    <location>
        <position position="1"/>
    </location>
</feature>
<dbReference type="GO" id="GO:0006405">
    <property type="term" value="P:RNA export from nucleus"/>
    <property type="evidence" value="ECO:0007669"/>
    <property type="project" value="TreeGrafter"/>
</dbReference>
<dbReference type="PANTHER" id="PTHR10350:SF6">
    <property type="entry name" value="NUCLEAR PORE COMPLEX PROTEIN NUP155"/>
    <property type="match status" value="1"/>
</dbReference>
<evidence type="ECO:0000256" key="6">
    <source>
        <dbReference type="SAM" id="MobiDB-lite"/>
    </source>
</evidence>
<dbReference type="Gene3D" id="1.25.40.450">
    <property type="entry name" value="Nucleoporin, helical domain, N-terminal subdomain"/>
    <property type="match status" value="1"/>
</dbReference>
<gene>
    <name evidence="8" type="ORF">Celaphus_00018049</name>
</gene>
<evidence type="ECO:0000256" key="4">
    <source>
        <dbReference type="ARBA" id="ARBA00023132"/>
    </source>
</evidence>
<sequence length="439" mass="49709">EFQEQLKITTFKDLVIRDKELTGALIASLINCYIRDNAAVDGISLHLQDICPLLYSTDDAICSKANELLQHSRQVQNKIEKERMLRESLKEYQKISNQVDLSSVCAQYRQVRFYEGVVELSLTAAEKKDPQGLGLHFYKHGEPEEDIVGLQAFQERLNSYKCITDTLQELVNQSKAAPQSPSVPKKPGPPVLSSDPNMLSNEEAGHHFEQMLKLSQRSKDELFSIALYNWLIQADLADKLLQIASPFLEPHLVRMAKVDQNKVRYMDLLWRYYEKNRSFSSAARVLSKLADMHSTEISLQQRLEYIARAILSAKSSTAISSIAADGEFLHELEEKMELYGEFADPFKLAECKLAIIHCAGYSDPILVQTLWQDIIEKELNESVTLSSPDRMHALSLKIVLLGKIYAGTPRFFPLGSILEQNEEATAPFGLYTCTIDKIC</sequence>
<keyword evidence="4" id="KW-0906">Nuclear pore complex</keyword>